<dbReference type="GO" id="GO:0030522">
    <property type="term" value="P:intracellular receptor signaling pathway"/>
    <property type="evidence" value="ECO:0000318"/>
    <property type="project" value="GO_Central"/>
</dbReference>
<keyword evidence="2 11" id="KW-0863">Zinc-finger</keyword>
<feature type="compositionally biased region" description="Polar residues" evidence="12">
    <location>
        <begin position="118"/>
        <end position="140"/>
    </location>
</feature>
<dbReference type="PROSITE" id="PS00031">
    <property type="entry name" value="NUCLEAR_REC_DBD_1"/>
    <property type="match status" value="1"/>
</dbReference>
<dbReference type="FunFam" id="3.30.50.10:FF:000017">
    <property type="entry name" value="Oxysterols receptor LXR-alpha isoform 1"/>
    <property type="match status" value="1"/>
</dbReference>
<dbReference type="GO" id="GO:0045944">
    <property type="term" value="P:positive regulation of transcription by RNA polymerase II"/>
    <property type="evidence" value="ECO:0000318"/>
    <property type="project" value="GO_Central"/>
</dbReference>
<accession>F6Y836</accession>
<dbReference type="InterPro" id="IPR023257">
    <property type="entry name" value="Liver_X_rcpt"/>
</dbReference>
<dbReference type="GO" id="GO:0004879">
    <property type="term" value="F:nuclear receptor activity"/>
    <property type="evidence" value="ECO:0000318"/>
    <property type="project" value="GO_Central"/>
</dbReference>
<dbReference type="GO" id="GO:0090575">
    <property type="term" value="C:RNA polymerase II transcription regulator complex"/>
    <property type="evidence" value="ECO:0000318"/>
    <property type="project" value="GO_Central"/>
</dbReference>
<keyword evidence="16" id="KW-1185">Reference proteome</keyword>
<dbReference type="EMBL" id="EAAA01001559">
    <property type="status" value="NOT_ANNOTATED_CDS"/>
    <property type="molecule type" value="Genomic_DNA"/>
</dbReference>
<evidence type="ECO:0000256" key="12">
    <source>
        <dbReference type="SAM" id="MobiDB-lite"/>
    </source>
</evidence>
<dbReference type="PANTHER" id="PTHR24082:SF509">
    <property type="entry name" value="NUCLEAR RECEPTOR SUBFAMILY 1, GROUP H, MEMBER 3"/>
    <property type="match status" value="1"/>
</dbReference>
<keyword evidence="1 11" id="KW-0479">Metal-binding</keyword>
<keyword evidence="7" id="KW-0010">Activator</keyword>
<dbReference type="InterPro" id="IPR035500">
    <property type="entry name" value="NHR-like_dom_sf"/>
</dbReference>
<evidence type="ECO:0000256" key="6">
    <source>
        <dbReference type="ARBA" id="ARBA00023125"/>
    </source>
</evidence>
<dbReference type="STRING" id="7719.ENSCINP00000014778"/>
<dbReference type="InterPro" id="IPR000536">
    <property type="entry name" value="Nucl_hrmn_rcpt_lig-bd"/>
</dbReference>
<dbReference type="HOGENOM" id="CLU_007368_12_4_1"/>
<dbReference type="SMART" id="SM00430">
    <property type="entry name" value="HOLI"/>
    <property type="match status" value="1"/>
</dbReference>
<reference evidence="15" key="3">
    <citation type="submission" date="2025-08" db="UniProtKB">
        <authorList>
            <consortium name="Ensembl"/>
        </authorList>
    </citation>
    <scope>IDENTIFICATION</scope>
</reference>
<dbReference type="InParanoid" id="F6Y836"/>
<dbReference type="GO" id="GO:0050728">
    <property type="term" value="P:negative regulation of inflammatory response"/>
    <property type="evidence" value="ECO:0000318"/>
    <property type="project" value="GO_Central"/>
</dbReference>
<dbReference type="CDD" id="cd06954">
    <property type="entry name" value="NR_LBD_LXR"/>
    <property type="match status" value="1"/>
</dbReference>
<evidence type="ECO:0008006" key="17">
    <source>
        <dbReference type="Google" id="ProtNLM"/>
    </source>
</evidence>
<dbReference type="Gene3D" id="1.10.565.10">
    <property type="entry name" value="Retinoid X Receptor"/>
    <property type="match status" value="1"/>
</dbReference>
<feature type="region of interest" description="Disordered" evidence="12">
    <location>
        <begin position="1"/>
        <end position="69"/>
    </location>
</feature>
<organism evidence="15 16">
    <name type="scientific">Ciona intestinalis</name>
    <name type="common">Transparent sea squirt</name>
    <name type="synonym">Ascidia intestinalis</name>
    <dbReference type="NCBI Taxonomy" id="7719"/>
    <lineage>
        <taxon>Eukaryota</taxon>
        <taxon>Metazoa</taxon>
        <taxon>Chordata</taxon>
        <taxon>Tunicata</taxon>
        <taxon>Ascidiacea</taxon>
        <taxon>Phlebobranchia</taxon>
        <taxon>Cionidae</taxon>
        <taxon>Ciona</taxon>
    </lineage>
</organism>
<dbReference type="GO" id="GO:0006629">
    <property type="term" value="P:lipid metabolic process"/>
    <property type="evidence" value="ECO:0007669"/>
    <property type="project" value="InterPro"/>
</dbReference>
<evidence type="ECO:0000256" key="8">
    <source>
        <dbReference type="ARBA" id="ARBA00023163"/>
    </source>
</evidence>
<dbReference type="SUPFAM" id="SSF48508">
    <property type="entry name" value="Nuclear receptor ligand-binding domain"/>
    <property type="match status" value="1"/>
</dbReference>
<dbReference type="OMA" id="PCKEEMS"/>
<reference evidence="15" key="2">
    <citation type="journal article" date="2008" name="Genome Biol.">
        <title>Improved genome assembly and evidence-based global gene model set for the chordate Ciona intestinalis: new insight into intron and operon populations.</title>
        <authorList>
            <person name="Satou Y."/>
            <person name="Mineta K."/>
            <person name="Ogasawara M."/>
            <person name="Sasakura Y."/>
            <person name="Shoguchi E."/>
            <person name="Ueno K."/>
            <person name="Yamada L."/>
            <person name="Matsumoto J."/>
            <person name="Wasserscheid J."/>
            <person name="Dewar K."/>
            <person name="Wiley G.B."/>
            <person name="Macmil S.L."/>
            <person name="Roe B.A."/>
            <person name="Zeller R.W."/>
            <person name="Hastings K.E."/>
            <person name="Lemaire P."/>
            <person name="Lindquist E."/>
            <person name="Endo T."/>
            <person name="Hotta K."/>
            <person name="Inaba K."/>
        </authorList>
    </citation>
    <scope>NUCLEOTIDE SEQUENCE [LARGE SCALE GENOMIC DNA]</scope>
    <source>
        <strain evidence="15">wild type</strain>
    </source>
</reference>
<dbReference type="GO" id="GO:0008270">
    <property type="term" value="F:zinc ion binding"/>
    <property type="evidence" value="ECO:0007669"/>
    <property type="project" value="UniProtKB-KW"/>
</dbReference>
<keyword evidence="3 11" id="KW-0862">Zinc</keyword>
<keyword evidence="5 11" id="KW-0805">Transcription regulation</keyword>
<dbReference type="GO" id="GO:0030154">
    <property type="term" value="P:cell differentiation"/>
    <property type="evidence" value="ECO:0000318"/>
    <property type="project" value="GO_Central"/>
</dbReference>
<feature type="region of interest" description="Disordered" evidence="12">
    <location>
        <begin position="162"/>
        <end position="200"/>
    </location>
</feature>
<feature type="compositionally biased region" description="Low complexity" evidence="12">
    <location>
        <begin position="9"/>
        <end position="25"/>
    </location>
</feature>
<dbReference type="PANTHER" id="PTHR24082">
    <property type="entry name" value="NUCLEAR HORMONE RECEPTOR"/>
    <property type="match status" value="1"/>
</dbReference>
<keyword evidence="9 11" id="KW-0675">Receptor</keyword>
<dbReference type="PROSITE" id="PS51843">
    <property type="entry name" value="NR_LBD"/>
    <property type="match status" value="1"/>
</dbReference>
<keyword evidence="10 11" id="KW-0539">Nucleus</keyword>
<reference evidence="16" key="1">
    <citation type="journal article" date="2002" name="Science">
        <title>The draft genome of Ciona intestinalis: insights into chordate and vertebrate origins.</title>
        <authorList>
            <person name="Dehal P."/>
            <person name="Satou Y."/>
            <person name="Campbell R.K."/>
            <person name="Chapman J."/>
            <person name="Degnan B."/>
            <person name="De Tomaso A."/>
            <person name="Davidson B."/>
            <person name="Di Gregorio A."/>
            <person name="Gelpke M."/>
            <person name="Goodstein D.M."/>
            <person name="Harafuji N."/>
            <person name="Hastings K.E."/>
            <person name="Ho I."/>
            <person name="Hotta K."/>
            <person name="Huang W."/>
            <person name="Kawashima T."/>
            <person name="Lemaire P."/>
            <person name="Martinez D."/>
            <person name="Meinertzhagen I.A."/>
            <person name="Necula S."/>
            <person name="Nonaka M."/>
            <person name="Putnam N."/>
            <person name="Rash S."/>
            <person name="Saiga H."/>
            <person name="Satake M."/>
            <person name="Terry A."/>
            <person name="Yamada L."/>
            <person name="Wang H.G."/>
            <person name="Awazu S."/>
            <person name="Azumi K."/>
            <person name="Boore J."/>
            <person name="Branno M."/>
            <person name="Chin-Bow S."/>
            <person name="DeSantis R."/>
            <person name="Doyle S."/>
            <person name="Francino P."/>
            <person name="Keys D.N."/>
            <person name="Haga S."/>
            <person name="Hayashi H."/>
            <person name="Hino K."/>
            <person name="Imai K.S."/>
            <person name="Inaba K."/>
            <person name="Kano S."/>
            <person name="Kobayashi K."/>
            <person name="Kobayashi M."/>
            <person name="Lee B.I."/>
            <person name="Makabe K.W."/>
            <person name="Manohar C."/>
            <person name="Matassi G."/>
            <person name="Medina M."/>
            <person name="Mochizuki Y."/>
            <person name="Mount S."/>
            <person name="Morishita T."/>
            <person name="Miura S."/>
            <person name="Nakayama A."/>
            <person name="Nishizaka S."/>
            <person name="Nomoto H."/>
            <person name="Ohta F."/>
            <person name="Oishi K."/>
            <person name="Rigoutsos I."/>
            <person name="Sano M."/>
            <person name="Sasaki A."/>
            <person name="Sasakura Y."/>
            <person name="Shoguchi E."/>
            <person name="Shin-i T."/>
            <person name="Spagnuolo A."/>
            <person name="Stainier D."/>
            <person name="Suzuki M.M."/>
            <person name="Tassy O."/>
            <person name="Takatori N."/>
            <person name="Tokuoka M."/>
            <person name="Yagi K."/>
            <person name="Yoshizaki F."/>
            <person name="Wada S."/>
            <person name="Zhang C."/>
            <person name="Hyatt P.D."/>
            <person name="Larimer F."/>
            <person name="Detter C."/>
            <person name="Doggett N."/>
            <person name="Glavina T."/>
            <person name="Hawkins T."/>
            <person name="Richardson P."/>
            <person name="Lucas S."/>
            <person name="Kohara Y."/>
            <person name="Levine M."/>
            <person name="Satoh N."/>
            <person name="Rokhsar D.S."/>
        </authorList>
    </citation>
    <scope>NUCLEOTIDE SEQUENCE [LARGE SCALE GENOMIC DNA]</scope>
</reference>
<dbReference type="Proteomes" id="UP000008144">
    <property type="component" value="Chromosome 2"/>
</dbReference>
<evidence type="ECO:0000256" key="2">
    <source>
        <dbReference type="ARBA" id="ARBA00022771"/>
    </source>
</evidence>
<dbReference type="PROSITE" id="PS51030">
    <property type="entry name" value="NUCLEAR_REC_DBD_2"/>
    <property type="match status" value="1"/>
</dbReference>
<dbReference type="FunCoup" id="F6Y836">
    <property type="interactions" value="1"/>
</dbReference>
<comment type="similarity">
    <text evidence="11">Belongs to the nuclear hormone receptor family.</text>
</comment>
<feature type="compositionally biased region" description="Polar residues" evidence="12">
    <location>
        <begin position="39"/>
        <end position="69"/>
    </location>
</feature>
<dbReference type="Ensembl" id="ENSCINT00000014778.3">
    <property type="protein sequence ID" value="ENSCINP00000014778.3"/>
    <property type="gene ID" value="ENSCING00000007203.3"/>
</dbReference>
<dbReference type="GO" id="GO:0005634">
    <property type="term" value="C:nucleus"/>
    <property type="evidence" value="ECO:0000318"/>
    <property type="project" value="GO_Central"/>
</dbReference>
<feature type="domain" description="NR LBD" evidence="14">
    <location>
        <begin position="323"/>
        <end position="557"/>
    </location>
</feature>
<dbReference type="GO" id="GO:0042632">
    <property type="term" value="P:cholesterol homeostasis"/>
    <property type="evidence" value="ECO:0000318"/>
    <property type="project" value="GO_Central"/>
</dbReference>
<keyword evidence="6 11" id="KW-0238">DNA-binding</keyword>
<dbReference type="InterPro" id="IPR001723">
    <property type="entry name" value="Nuclear_hrmn_rcpt"/>
</dbReference>
<feature type="domain" description="Nuclear receptor" evidence="13">
    <location>
        <begin position="206"/>
        <end position="281"/>
    </location>
</feature>
<feature type="compositionally biased region" description="Low complexity" evidence="12">
    <location>
        <begin position="162"/>
        <end position="174"/>
    </location>
</feature>
<dbReference type="AlphaFoldDB" id="F6Y836"/>
<dbReference type="Pfam" id="PF00104">
    <property type="entry name" value="Hormone_recep"/>
    <property type="match status" value="1"/>
</dbReference>
<dbReference type="GeneTree" id="ENSGT00940000173863"/>
<dbReference type="PRINTS" id="PR00398">
    <property type="entry name" value="STRDHORMONER"/>
</dbReference>
<reference evidence="15" key="4">
    <citation type="submission" date="2025-09" db="UniProtKB">
        <authorList>
            <consortium name="Ensembl"/>
        </authorList>
    </citation>
    <scope>IDENTIFICATION</scope>
</reference>
<evidence type="ECO:0000313" key="16">
    <source>
        <dbReference type="Proteomes" id="UP000008144"/>
    </source>
</evidence>
<evidence type="ECO:0000256" key="4">
    <source>
        <dbReference type="ARBA" id="ARBA00022843"/>
    </source>
</evidence>
<comment type="subcellular location">
    <subcellularLocation>
        <location evidence="11">Nucleus</location>
    </subcellularLocation>
</comment>
<keyword evidence="4" id="KW-0832">Ubl conjugation</keyword>
<evidence type="ECO:0000256" key="5">
    <source>
        <dbReference type="ARBA" id="ARBA00023015"/>
    </source>
</evidence>
<dbReference type="CDD" id="cd07160">
    <property type="entry name" value="NR_DBD_LXR"/>
    <property type="match status" value="1"/>
</dbReference>
<dbReference type="SMART" id="SM00399">
    <property type="entry name" value="ZnF_C4"/>
    <property type="match status" value="1"/>
</dbReference>
<protein>
    <recommendedName>
        <fullName evidence="17">Nuclear receptor</fullName>
    </recommendedName>
</protein>
<dbReference type="InterPro" id="IPR001628">
    <property type="entry name" value="Znf_hrmn_rcpt"/>
</dbReference>
<evidence type="ECO:0000256" key="7">
    <source>
        <dbReference type="ARBA" id="ARBA00023159"/>
    </source>
</evidence>
<dbReference type="GO" id="GO:0000122">
    <property type="term" value="P:negative regulation of transcription by RNA polymerase II"/>
    <property type="evidence" value="ECO:0000318"/>
    <property type="project" value="GO_Central"/>
</dbReference>
<dbReference type="Gene3D" id="3.30.50.10">
    <property type="entry name" value="Erythroid Transcription Factor GATA-1, subunit A"/>
    <property type="match status" value="1"/>
</dbReference>
<sequence length="557" mass="62360">QYSIPPSPQNLQNPQTPQNPQEIPQYQPIPTQPFITKLDQGNPQVSTQGTQPSPSVAINDPHISSSVQDSGLNPVILQELQRLQALASTSSSYSATDIAKILRTISDIASNPKKEAESPSTSMTQQIPTNPISGPSTPQENKLPPSPANTFITSTIFTEALSPGSQSRSSSVSSIPDPNIQHIQKVPEAPVREKRKKGPAPKLDGNEVCLICGDKASGYHYGVLSCEGCKGFFRRCIIKTPNFKCKNNGQCQMDTYMRRKCQKCRLDKCRAAGMKDETVLTEVQSKAKRMKREKDNSTFVASPHHFAPNLSFNGEPIPSLTSHQRNLVEMLQANEARFQWPTQEAVAKVTPWVESGDSHRCRASRFAHFTELAILIVQLVVEFTKQLPGFLTVSREDQILLLKACTIEVMLLRAAKQYDKKSKAINFLNGKFYDKSSFYRAGMQVEFVDPIFDFCNSMAQLGLNEAEYALLVAINTFSADRPNIKDMHKVEAVQNSYVELLRVYLKIHHPSDPLMFPRTLMKLVELRTLNNYHSEQIFALKVQDKQLPPLLAEIWDM</sequence>
<evidence type="ECO:0000259" key="14">
    <source>
        <dbReference type="PROSITE" id="PS51843"/>
    </source>
</evidence>
<evidence type="ECO:0000313" key="15">
    <source>
        <dbReference type="Ensembl" id="ENSCINP00000014778.3"/>
    </source>
</evidence>
<keyword evidence="8 11" id="KW-0804">Transcription</keyword>
<evidence type="ECO:0000256" key="11">
    <source>
        <dbReference type="RuleBase" id="RU004334"/>
    </source>
</evidence>
<proteinExistence type="inferred from homology"/>
<dbReference type="PRINTS" id="PR02034">
    <property type="entry name" value="LIVERXRECPTR"/>
</dbReference>
<dbReference type="PRINTS" id="PR00047">
    <property type="entry name" value="STROIDFINGER"/>
</dbReference>
<dbReference type="InterPro" id="IPR013088">
    <property type="entry name" value="Znf_NHR/GATA"/>
</dbReference>
<evidence type="ECO:0000259" key="13">
    <source>
        <dbReference type="PROSITE" id="PS51030"/>
    </source>
</evidence>
<evidence type="ECO:0000256" key="10">
    <source>
        <dbReference type="ARBA" id="ARBA00023242"/>
    </source>
</evidence>
<dbReference type="GO" id="GO:0010875">
    <property type="term" value="P:positive regulation of cholesterol efflux"/>
    <property type="evidence" value="ECO:0000318"/>
    <property type="project" value="GO_Central"/>
</dbReference>
<feature type="region of interest" description="Disordered" evidence="12">
    <location>
        <begin position="110"/>
        <end position="149"/>
    </location>
</feature>
<dbReference type="Pfam" id="PF00105">
    <property type="entry name" value="zf-C4"/>
    <property type="match status" value="1"/>
</dbReference>
<name>F6Y836_CIOIN</name>
<dbReference type="GO" id="GO:0010883">
    <property type="term" value="P:regulation of lipid storage"/>
    <property type="evidence" value="ECO:0000318"/>
    <property type="project" value="GO_Central"/>
</dbReference>
<dbReference type="GO" id="GO:0000978">
    <property type="term" value="F:RNA polymerase II cis-regulatory region sequence-specific DNA binding"/>
    <property type="evidence" value="ECO:0000318"/>
    <property type="project" value="GO_Central"/>
</dbReference>
<evidence type="ECO:0000256" key="1">
    <source>
        <dbReference type="ARBA" id="ARBA00022723"/>
    </source>
</evidence>
<evidence type="ECO:0000256" key="9">
    <source>
        <dbReference type="ARBA" id="ARBA00023170"/>
    </source>
</evidence>
<dbReference type="InterPro" id="IPR050234">
    <property type="entry name" value="Nuclear_hormone_rcpt_NR1"/>
</dbReference>
<dbReference type="SUPFAM" id="SSF57716">
    <property type="entry name" value="Glucocorticoid receptor-like (DNA-binding domain)"/>
    <property type="match status" value="1"/>
</dbReference>
<evidence type="ECO:0000256" key="3">
    <source>
        <dbReference type="ARBA" id="ARBA00022833"/>
    </source>
</evidence>